<reference evidence="2 3" key="1">
    <citation type="submission" date="2023-09" db="EMBL/GenBank/DDBJ databases">
        <authorList>
            <person name="Rey-Velasco X."/>
        </authorList>
    </citation>
    <scope>NUCLEOTIDE SEQUENCE [LARGE SCALE GENOMIC DNA]</scope>
    <source>
        <strain evidence="2 3">W431</strain>
    </source>
</reference>
<gene>
    <name evidence="2" type="ORF">RM573_05760</name>
</gene>
<feature type="transmembrane region" description="Helical" evidence="1">
    <location>
        <begin position="55"/>
        <end position="73"/>
    </location>
</feature>
<dbReference type="RefSeq" id="WP_311578573.1">
    <property type="nucleotide sequence ID" value="NZ_JAVRIF010000002.1"/>
</dbReference>
<keyword evidence="1" id="KW-0812">Transmembrane</keyword>
<proteinExistence type="predicted"/>
<organism evidence="2 3">
    <name type="scientific">Thalassotalea castellviae</name>
    <dbReference type="NCBI Taxonomy" id="3075612"/>
    <lineage>
        <taxon>Bacteria</taxon>
        <taxon>Pseudomonadati</taxon>
        <taxon>Pseudomonadota</taxon>
        <taxon>Gammaproteobacteria</taxon>
        <taxon>Alteromonadales</taxon>
        <taxon>Colwelliaceae</taxon>
        <taxon>Thalassotalea</taxon>
    </lineage>
</organism>
<keyword evidence="1" id="KW-0472">Membrane</keyword>
<sequence length="74" mass="8357">MSEKYPEEWKKLENNRMGGSAWSAATANFNESLKSGFFSTINDAKIDQFAKFKSFNLALMGLVIFAQLLLAFLQ</sequence>
<evidence type="ECO:0000313" key="3">
    <source>
        <dbReference type="Proteomes" id="UP001266357"/>
    </source>
</evidence>
<comment type="caution">
    <text evidence="2">The sequence shown here is derived from an EMBL/GenBank/DDBJ whole genome shotgun (WGS) entry which is preliminary data.</text>
</comment>
<accession>A0ABU2ZYW4</accession>
<protein>
    <submittedName>
        <fullName evidence="2">Uncharacterized protein</fullName>
    </submittedName>
</protein>
<evidence type="ECO:0000313" key="2">
    <source>
        <dbReference type="EMBL" id="MDT0603094.1"/>
    </source>
</evidence>
<keyword evidence="3" id="KW-1185">Reference proteome</keyword>
<evidence type="ECO:0000256" key="1">
    <source>
        <dbReference type="SAM" id="Phobius"/>
    </source>
</evidence>
<dbReference type="EMBL" id="JAVRIF010000002">
    <property type="protein sequence ID" value="MDT0603094.1"/>
    <property type="molecule type" value="Genomic_DNA"/>
</dbReference>
<name>A0ABU2ZYW4_9GAMM</name>
<dbReference type="Proteomes" id="UP001266357">
    <property type="component" value="Unassembled WGS sequence"/>
</dbReference>
<keyword evidence="1" id="KW-1133">Transmembrane helix</keyword>